<dbReference type="Proteomes" id="UP001143910">
    <property type="component" value="Unassembled WGS sequence"/>
</dbReference>
<dbReference type="EMBL" id="JANJQO010000506">
    <property type="protein sequence ID" value="KAJ2977103.1"/>
    <property type="molecule type" value="Genomic_DNA"/>
</dbReference>
<accession>A0ACC1NFE5</accession>
<sequence>MKSMSMGSASSGISRCELHRHLKSWMGDGYEYCEIKERFGTPAPDGAKSYCYMSSPTDRHRCGRHGGLKSPVGTPVVTPAVTLV</sequence>
<proteinExistence type="predicted"/>
<keyword evidence="2" id="KW-1185">Reference proteome</keyword>
<gene>
    <name evidence="1" type="ORF">NQ176_g4562</name>
</gene>
<reference evidence="1" key="1">
    <citation type="submission" date="2022-08" db="EMBL/GenBank/DDBJ databases">
        <title>Genome Sequence of Lecanicillium fungicola.</title>
        <authorList>
            <person name="Buettner E."/>
        </authorList>
    </citation>
    <scope>NUCLEOTIDE SEQUENCE</scope>
    <source>
        <strain evidence="1">Babe33</strain>
    </source>
</reference>
<organism evidence="1 2">
    <name type="scientific">Zarea fungicola</name>
    <dbReference type="NCBI Taxonomy" id="93591"/>
    <lineage>
        <taxon>Eukaryota</taxon>
        <taxon>Fungi</taxon>
        <taxon>Dikarya</taxon>
        <taxon>Ascomycota</taxon>
        <taxon>Pezizomycotina</taxon>
        <taxon>Sordariomycetes</taxon>
        <taxon>Hypocreomycetidae</taxon>
        <taxon>Hypocreales</taxon>
        <taxon>Cordycipitaceae</taxon>
        <taxon>Zarea</taxon>
    </lineage>
</organism>
<evidence type="ECO:0000313" key="2">
    <source>
        <dbReference type="Proteomes" id="UP001143910"/>
    </source>
</evidence>
<comment type="caution">
    <text evidence="1">The sequence shown here is derived from an EMBL/GenBank/DDBJ whole genome shotgun (WGS) entry which is preliminary data.</text>
</comment>
<protein>
    <submittedName>
        <fullName evidence="1">Uncharacterized protein</fullName>
    </submittedName>
</protein>
<name>A0ACC1NFE5_9HYPO</name>
<evidence type="ECO:0000313" key="1">
    <source>
        <dbReference type="EMBL" id="KAJ2977103.1"/>
    </source>
</evidence>